<gene>
    <name evidence="1" type="ORF">LCGC14_1692710</name>
</gene>
<proteinExistence type="predicted"/>
<accession>A0A0F9HK90</accession>
<protein>
    <submittedName>
        <fullName evidence="1">Uncharacterized protein</fullName>
    </submittedName>
</protein>
<comment type="caution">
    <text evidence="1">The sequence shown here is derived from an EMBL/GenBank/DDBJ whole genome shotgun (WGS) entry which is preliminary data.</text>
</comment>
<sequence length="61" mass="6808">MDGWRVPLASRTIVEWVTPTFSPKATVVNPLCFNHFASFMPPCTIREYGVQVFCVGAELSC</sequence>
<dbReference type="AlphaFoldDB" id="A0A0F9HK90"/>
<reference evidence="1" key="1">
    <citation type="journal article" date="2015" name="Nature">
        <title>Complex archaea that bridge the gap between prokaryotes and eukaryotes.</title>
        <authorList>
            <person name="Spang A."/>
            <person name="Saw J.H."/>
            <person name="Jorgensen S.L."/>
            <person name="Zaremba-Niedzwiedzka K."/>
            <person name="Martijn J."/>
            <person name="Lind A.E."/>
            <person name="van Eijk R."/>
            <person name="Schleper C."/>
            <person name="Guy L."/>
            <person name="Ettema T.J."/>
        </authorList>
    </citation>
    <scope>NUCLEOTIDE SEQUENCE</scope>
</reference>
<evidence type="ECO:0000313" key="1">
    <source>
        <dbReference type="EMBL" id="KKM15766.1"/>
    </source>
</evidence>
<organism evidence="1">
    <name type="scientific">marine sediment metagenome</name>
    <dbReference type="NCBI Taxonomy" id="412755"/>
    <lineage>
        <taxon>unclassified sequences</taxon>
        <taxon>metagenomes</taxon>
        <taxon>ecological metagenomes</taxon>
    </lineage>
</organism>
<name>A0A0F9HK90_9ZZZZ</name>
<dbReference type="EMBL" id="LAZR01014827">
    <property type="protein sequence ID" value="KKM15766.1"/>
    <property type="molecule type" value="Genomic_DNA"/>
</dbReference>